<sequence length="462" mass="48495">MNKRWKNLGALALVIALVVGGGFLVNRLFFAPRTFTAIFESASGIYPGDEVRVSGVKVGTIDSITPEGTQARLTLKVDRKVPVPEEAKAVIVAQNLVAARFVQLAPAYRGDGPTMADGTEIPKDRTAVPVEWDKVKTQLMRMATELGPRSGVEGTSVSRVIESAANALEGNGPKLNETIKQLSGVSRVLAEGSGNIVDIITNLQLFVTALRDSDQQVMSFQNRLATLTSLVDGSRSDLDSALVNLSAATVEVQRFVSGTRDKTVEQVQRLSNVTQNLVDNQMNLKNILHIAPNAFINAYNIYNPDTGSAVGQFVFNNMASPLQFICGAVGAVSNVTGPESAKLCAQYLGPALRLANFNTLPFPIAPFLMPSASPENIVYSEPGLAPGSGGGSPTPPEQPLTVSAYDGVAPGPAPFTGRAPGEAPPGIAQQLPGGPYSPPNVPASVYSQPNSVPALLNPGGGQ</sequence>
<keyword evidence="5" id="KW-1185">Reference proteome</keyword>
<protein>
    <submittedName>
        <fullName evidence="4">Mammalian cell entry protein</fullName>
    </submittedName>
</protein>
<proteinExistence type="predicted"/>
<dbReference type="InterPro" id="IPR052336">
    <property type="entry name" value="MlaD_Phospholipid_Transporter"/>
</dbReference>
<comment type="caution">
    <text evidence="4">The sequence shown here is derived from an EMBL/GenBank/DDBJ whole genome shotgun (WGS) entry which is preliminary data.</text>
</comment>
<dbReference type="AlphaFoldDB" id="A0A1X0CUA5"/>
<dbReference type="OrthoDB" id="4516955at2"/>
<dbReference type="Pfam" id="PF11887">
    <property type="entry name" value="Mce4_CUP1"/>
    <property type="match status" value="1"/>
</dbReference>
<feature type="region of interest" description="Disordered" evidence="1">
    <location>
        <begin position="380"/>
        <end position="462"/>
    </location>
</feature>
<evidence type="ECO:0000313" key="5">
    <source>
        <dbReference type="Proteomes" id="UP000192801"/>
    </source>
</evidence>
<dbReference type="STRING" id="444597.BST26_20195"/>
<dbReference type="InterPro" id="IPR005693">
    <property type="entry name" value="Mce"/>
</dbReference>
<dbReference type="RefSeq" id="WP_083033593.1">
    <property type="nucleotide sequence ID" value="NZ_AP022618.1"/>
</dbReference>
<gene>
    <name evidence="4" type="ORF">BST26_20195</name>
</gene>
<accession>A0A1X0CUA5</accession>
<dbReference type="InterPro" id="IPR024516">
    <property type="entry name" value="Mce_C"/>
</dbReference>
<feature type="domain" description="Mammalian cell entry C-terminal" evidence="3">
    <location>
        <begin position="114"/>
        <end position="289"/>
    </location>
</feature>
<name>A0A1X0CUA5_9MYCO</name>
<dbReference type="GO" id="GO:0005576">
    <property type="term" value="C:extracellular region"/>
    <property type="evidence" value="ECO:0007669"/>
    <property type="project" value="TreeGrafter"/>
</dbReference>
<feature type="domain" description="Mce/MlaD" evidence="2">
    <location>
        <begin position="32"/>
        <end position="106"/>
    </location>
</feature>
<dbReference type="PANTHER" id="PTHR33371:SF4">
    <property type="entry name" value="INTERMEMBRANE PHOSPHOLIPID TRANSPORT SYSTEM BINDING PROTEIN MLAD"/>
    <property type="match status" value="1"/>
</dbReference>
<dbReference type="Proteomes" id="UP000192801">
    <property type="component" value="Unassembled WGS sequence"/>
</dbReference>
<dbReference type="InterPro" id="IPR003399">
    <property type="entry name" value="Mce/MlaD"/>
</dbReference>
<dbReference type="EMBL" id="MVHS01000079">
    <property type="protein sequence ID" value="ORA63781.1"/>
    <property type="molecule type" value="Genomic_DNA"/>
</dbReference>
<reference evidence="4 5" key="1">
    <citation type="submission" date="2016-12" db="EMBL/GenBank/DDBJ databases">
        <title>The new phylogeny of genus Mycobacterium.</title>
        <authorList>
            <person name="Tortoli E."/>
            <person name="Trovato A."/>
            <person name="Cirillo D.M."/>
        </authorList>
    </citation>
    <scope>NUCLEOTIDE SEQUENCE [LARGE SCALE GENOMIC DNA]</scope>
    <source>
        <strain evidence="4 5">DSM 45130</strain>
    </source>
</reference>
<evidence type="ECO:0000259" key="3">
    <source>
        <dbReference type="Pfam" id="PF11887"/>
    </source>
</evidence>
<dbReference type="NCBIfam" id="TIGR00996">
    <property type="entry name" value="Mtu_fam_mce"/>
    <property type="match status" value="1"/>
</dbReference>
<evidence type="ECO:0000259" key="2">
    <source>
        <dbReference type="Pfam" id="PF02470"/>
    </source>
</evidence>
<evidence type="ECO:0000313" key="4">
    <source>
        <dbReference type="EMBL" id="ORA63781.1"/>
    </source>
</evidence>
<dbReference type="Pfam" id="PF02470">
    <property type="entry name" value="MlaD"/>
    <property type="match status" value="1"/>
</dbReference>
<dbReference type="PANTHER" id="PTHR33371">
    <property type="entry name" value="INTERMEMBRANE PHOSPHOLIPID TRANSPORT SYSTEM BINDING PROTEIN MLAD-RELATED"/>
    <property type="match status" value="1"/>
</dbReference>
<evidence type="ECO:0000256" key="1">
    <source>
        <dbReference type="SAM" id="MobiDB-lite"/>
    </source>
</evidence>
<organism evidence="4 5">
    <name type="scientific">Mycolicibacterium insubricum</name>
    <dbReference type="NCBI Taxonomy" id="444597"/>
    <lineage>
        <taxon>Bacteria</taxon>
        <taxon>Bacillati</taxon>
        <taxon>Actinomycetota</taxon>
        <taxon>Actinomycetes</taxon>
        <taxon>Mycobacteriales</taxon>
        <taxon>Mycobacteriaceae</taxon>
        <taxon>Mycolicibacterium</taxon>
    </lineage>
</organism>